<dbReference type="FunFam" id="1.25.40.10:FF:000073">
    <property type="entry name" value="Pentatricopeptide repeat-containing protein chloroplastic"/>
    <property type="match status" value="1"/>
</dbReference>
<dbReference type="Gene3D" id="1.25.40.10">
    <property type="entry name" value="Tetratricopeptide repeat domain"/>
    <property type="match status" value="5"/>
</dbReference>
<evidence type="ECO:0000256" key="4">
    <source>
        <dbReference type="SAM" id="MobiDB-lite"/>
    </source>
</evidence>
<feature type="repeat" description="PPR" evidence="3">
    <location>
        <begin position="1087"/>
        <end position="1121"/>
    </location>
</feature>
<dbReference type="PANTHER" id="PTHR47926:SF344">
    <property type="entry name" value="OS07G0636900 PROTEIN"/>
    <property type="match status" value="1"/>
</dbReference>
<feature type="repeat" description="PPR" evidence="3">
    <location>
        <begin position="1323"/>
        <end position="1358"/>
    </location>
</feature>
<accession>A0AAV6I3Z0</accession>
<feature type="repeat" description="PPR" evidence="3">
    <location>
        <begin position="1187"/>
        <end position="1221"/>
    </location>
</feature>
<sequence length="1501" mass="167585">MYRPVPTTTTRGGLPTDNGDSVVTLDQVPCWSDAEFKFSFENEDPGFPNLYFPDPLASSPGAKSSGNGTMSRFPVDHEINSKIYLWRGDPWNLEADAVVNSTNENLDEAHSSPGLHAAAGPGLAEEYAALGGCRTGMAKVTYAYDLPARRIIHTVGPKYAVKYHTAAENALSHCYRSCLELLIENGLQSIAMGCIYTEAKNYPREPAAHVAIRTVRRFLEKQQDKIAAVVFCTTTTTDTEIYKRLLPLYFPRDKHEEEVAISKLPADVGDENGETVIDERKIRIRPLPDVKKTVSKPLQASMDLPVSDVGLARRNSSYLDSYLDPAFMSLMKDPDERRKEQWEKTAQAQSGWNCAKMLGYGDLGGPPLSAADEYSLHSRYLAKANSVNLSEIAEMKIVYRGGVDSEGRPVMVVVGAHFLLRCLDLERFVLYVVKEFEPLIQKPYTIVYLHSAASLQMQPDLGWLRRLQQILGRKHQRNLHAIYVLHPTFGLKAATLAMQLFVDSVVWKKVVYVDRLLQLFRYVPREQLTIPDFVFQLSPLHDLEVNGGKGLIVDPRTKFPIKRALNLEDYEYAQHLRNKLTEVETEVIRLQEGRRGSNSKSEAQDMAISILRLRSDLQNAVQSENYGLAAELRDKISKLEAESLAATATAQLYGNAHNSVLSSFVSSYHLCVPVCSSHGRFEHPYMSFLFYGMDAAGDLIPIKQLREKYNRPRHEVPYDEPEENGGDSSCTSSRTIAQLHAHLFVTGLHKDPLASTKLVESYAQMGTLKPAQLVFDHFPNPDSFMWGVLIKCCVWNGLFEKAISLYNNMVYSNETRMTNFIFPSVLRACSGFGDLGMGQKVHGRVIKCGFESDSVVETSLLSMYGEAGRLDDAREVFDEMSVRDVVSWSSIVSCYVQNGEASGGLKVFCEMIMEGQEPDAVTMLGVAEACAEVRILRQAKSVHGYVLRKEIESDGSLDNSLIAMYGKCGDLYSAEVIFDYIILRSTSSWTVMITCYNQNGCYQEALCTFVEMQESNVQPNEVTMVGILSCFARLGWLRAGKSVHCFVVRRAMDTGCDLLGPMLIDLYANCGNVIYCKKIFDKTQGKHVVSWNMIISGYVRKGLLKEALMLFVQMKSLGILPDSFTLASVLSACGDISLSWFGHQIHGHIIKTGISSEFVKNSLMDMYSKCGFVDSAFMIFNEDQKRSVVTWNSMICGFSQNGNSLEAITLFDYMFSNCLEIDEVTFLTVIQACSNLGYLEKAKWVHHKLITYGVANDTYIDTALTDMYAKCGELQMAQRVFDTMLERSVVSWSAIIGGYGMHGEIGPAISLFKQMVGSGIKPNEVTFTNILSACSHAGYVDEGKSYFSSMIRDFGVVPTSEHFSCMVDLLSRAGDLDGAYRIVNTMPFAADASILGALLNGCRSYRRMDMIKSTLRDLLNLETDDTGYYTLLSNIFAEGGDWDEFRMIRSMMTNMGLRKVQGYSTIEIDKTVHRFGANDKSHSQASEIYTVLEDLQSLIGD</sequence>
<feature type="region of interest" description="Disordered" evidence="4">
    <location>
        <begin position="1"/>
        <end position="20"/>
    </location>
</feature>
<dbReference type="Pfam" id="PF01661">
    <property type="entry name" value="Macro"/>
    <property type="match status" value="1"/>
</dbReference>
<dbReference type="FunFam" id="1.25.40.10:FF:000344">
    <property type="entry name" value="Pentatricopeptide repeat-containing protein"/>
    <property type="match status" value="1"/>
</dbReference>
<feature type="repeat" description="PPR" evidence="3">
    <location>
        <begin position="1288"/>
        <end position="1322"/>
    </location>
</feature>
<dbReference type="Pfam" id="PF01535">
    <property type="entry name" value="PPR"/>
    <property type="match status" value="5"/>
</dbReference>
<organism evidence="7 8">
    <name type="scientific">Rhododendron griersonianum</name>
    <dbReference type="NCBI Taxonomy" id="479676"/>
    <lineage>
        <taxon>Eukaryota</taxon>
        <taxon>Viridiplantae</taxon>
        <taxon>Streptophyta</taxon>
        <taxon>Embryophyta</taxon>
        <taxon>Tracheophyta</taxon>
        <taxon>Spermatophyta</taxon>
        <taxon>Magnoliopsida</taxon>
        <taxon>eudicotyledons</taxon>
        <taxon>Gunneridae</taxon>
        <taxon>Pentapetalae</taxon>
        <taxon>asterids</taxon>
        <taxon>Ericales</taxon>
        <taxon>Ericaceae</taxon>
        <taxon>Ericoideae</taxon>
        <taxon>Rhodoreae</taxon>
        <taxon>Rhododendron</taxon>
    </lineage>
</organism>
<proteinExistence type="inferred from homology"/>
<feature type="repeat" description="PPR" evidence="3">
    <location>
        <begin position="884"/>
        <end position="918"/>
    </location>
</feature>
<gene>
    <name evidence="7" type="ORF">RHGRI_033825</name>
</gene>
<evidence type="ECO:0000256" key="1">
    <source>
        <dbReference type="ARBA" id="ARBA00008355"/>
    </source>
</evidence>
<evidence type="ECO:0000259" key="5">
    <source>
        <dbReference type="PROSITE" id="PS50191"/>
    </source>
</evidence>
<dbReference type="InterPro" id="IPR001251">
    <property type="entry name" value="CRAL-TRIO_dom"/>
</dbReference>
<feature type="domain" description="CRAL-TRIO" evidence="5">
    <location>
        <begin position="388"/>
        <end position="542"/>
    </location>
</feature>
<evidence type="ECO:0000256" key="3">
    <source>
        <dbReference type="PROSITE-ProRule" id="PRU00708"/>
    </source>
</evidence>
<dbReference type="InterPro" id="IPR002885">
    <property type="entry name" value="PPR_rpt"/>
</dbReference>
<dbReference type="InterPro" id="IPR002589">
    <property type="entry name" value="Macro_dom"/>
</dbReference>
<dbReference type="SMART" id="SM00506">
    <property type="entry name" value="A1pp"/>
    <property type="match status" value="1"/>
</dbReference>
<dbReference type="PROSITE" id="PS50191">
    <property type="entry name" value="CRAL_TRIO"/>
    <property type="match status" value="1"/>
</dbReference>
<dbReference type="CDD" id="cd00170">
    <property type="entry name" value="SEC14"/>
    <property type="match status" value="1"/>
</dbReference>
<dbReference type="GO" id="GO:0003729">
    <property type="term" value="F:mRNA binding"/>
    <property type="evidence" value="ECO:0007669"/>
    <property type="project" value="UniProtKB-ARBA"/>
</dbReference>
<comment type="similarity">
    <text evidence="1">Belongs to the GDAP2 family.</text>
</comment>
<dbReference type="Pfam" id="PF13041">
    <property type="entry name" value="PPR_2"/>
    <property type="match status" value="4"/>
</dbReference>
<dbReference type="SMART" id="SM00516">
    <property type="entry name" value="SEC14"/>
    <property type="match status" value="1"/>
</dbReference>
<feature type="repeat" description="PPR" evidence="3">
    <location>
        <begin position="853"/>
        <end position="883"/>
    </location>
</feature>
<dbReference type="InterPro" id="IPR011990">
    <property type="entry name" value="TPR-like_helical_dom_sf"/>
</dbReference>
<dbReference type="FunFam" id="1.25.40.10:FF:000090">
    <property type="entry name" value="Pentatricopeptide repeat-containing protein, chloroplastic"/>
    <property type="match status" value="1"/>
</dbReference>
<evidence type="ECO:0008006" key="9">
    <source>
        <dbReference type="Google" id="ProtNLM"/>
    </source>
</evidence>
<dbReference type="PANTHER" id="PTHR47926">
    <property type="entry name" value="PENTATRICOPEPTIDE REPEAT-CONTAINING PROTEIN"/>
    <property type="match status" value="1"/>
</dbReference>
<dbReference type="NCBIfam" id="TIGR00756">
    <property type="entry name" value="PPR"/>
    <property type="match status" value="7"/>
</dbReference>
<dbReference type="InterPro" id="IPR036865">
    <property type="entry name" value="CRAL-TRIO_dom_sf"/>
</dbReference>
<dbReference type="Pfam" id="PF13716">
    <property type="entry name" value="CRAL_TRIO_2"/>
    <property type="match status" value="1"/>
</dbReference>
<feature type="repeat" description="PPR" evidence="3">
    <location>
        <begin position="782"/>
        <end position="816"/>
    </location>
</feature>
<dbReference type="Pfam" id="PF02151">
    <property type="entry name" value="UVR"/>
    <property type="match status" value="1"/>
</dbReference>
<feature type="compositionally biased region" description="Polar residues" evidence="4">
    <location>
        <begin position="1"/>
        <end position="11"/>
    </location>
</feature>
<dbReference type="FunFam" id="1.25.40.10:FF:000031">
    <property type="entry name" value="Pentatricopeptide repeat-containing protein mitochondrial"/>
    <property type="match status" value="1"/>
</dbReference>
<dbReference type="SUPFAM" id="SSF52087">
    <property type="entry name" value="CRAL/TRIO domain"/>
    <property type="match status" value="1"/>
</dbReference>
<dbReference type="PROSITE" id="PS51375">
    <property type="entry name" value="PPR"/>
    <property type="match status" value="9"/>
</dbReference>
<dbReference type="SUPFAM" id="SSF52949">
    <property type="entry name" value="Macro domain-like"/>
    <property type="match status" value="1"/>
</dbReference>
<dbReference type="Gene3D" id="3.40.525.10">
    <property type="entry name" value="CRAL-TRIO lipid binding domain"/>
    <property type="match status" value="1"/>
</dbReference>
<reference evidence="7" key="1">
    <citation type="submission" date="2020-08" db="EMBL/GenBank/DDBJ databases">
        <title>Plant Genome Project.</title>
        <authorList>
            <person name="Zhang R.-G."/>
        </authorList>
    </citation>
    <scope>NUCLEOTIDE SEQUENCE</scope>
    <source>
        <strain evidence="7">WSP0</strain>
        <tissue evidence="7">Leaf</tissue>
    </source>
</reference>
<dbReference type="InterPro" id="IPR046848">
    <property type="entry name" value="E_motif"/>
</dbReference>
<dbReference type="InterPro" id="IPR046960">
    <property type="entry name" value="PPR_At4g14850-like_plant"/>
</dbReference>
<dbReference type="FunFam" id="1.25.40.10:FF:000381">
    <property type="entry name" value="Pentatricopeptide repeat-containing protein"/>
    <property type="match status" value="1"/>
</dbReference>
<dbReference type="Proteomes" id="UP000823749">
    <property type="component" value="Chromosome 12"/>
</dbReference>
<comment type="caution">
    <text evidence="7">The sequence shown here is derived from an EMBL/GenBank/DDBJ whole genome shotgun (WGS) entry which is preliminary data.</text>
</comment>
<dbReference type="Pfam" id="PF20431">
    <property type="entry name" value="E_motif"/>
    <property type="match status" value="1"/>
</dbReference>
<dbReference type="InterPro" id="IPR043472">
    <property type="entry name" value="Macro_dom-like"/>
</dbReference>
<dbReference type="GO" id="GO:0009451">
    <property type="term" value="P:RNA modification"/>
    <property type="evidence" value="ECO:0007669"/>
    <property type="project" value="InterPro"/>
</dbReference>
<dbReference type="Gene3D" id="3.40.220.10">
    <property type="entry name" value="Leucine Aminopeptidase, subunit E, domain 1"/>
    <property type="match status" value="1"/>
</dbReference>
<dbReference type="InterPro" id="IPR001943">
    <property type="entry name" value="UVR_dom"/>
</dbReference>
<evidence type="ECO:0000313" key="8">
    <source>
        <dbReference type="Proteomes" id="UP000823749"/>
    </source>
</evidence>
<dbReference type="CDD" id="cd02905">
    <property type="entry name" value="Macro_GDAP2-like"/>
    <property type="match status" value="1"/>
</dbReference>
<protein>
    <recommendedName>
        <fullName evidence="9">Appr-1-p processing enzyme family protein</fullName>
    </recommendedName>
</protein>
<dbReference type="PROSITE" id="PS51154">
    <property type="entry name" value="MACRO"/>
    <property type="match status" value="1"/>
</dbReference>
<dbReference type="EMBL" id="JACTNZ010000012">
    <property type="protein sequence ID" value="KAG5521385.1"/>
    <property type="molecule type" value="Genomic_DNA"/>
</dbReference>
<name>A0AAV6I3Z0_9ERIC</name>
<keyword evidence="2" id="KW-0677">Repeat</keyword>
<evidence type="ECO:0000259" key="6">
    <source>
        <dbReference type="PROSITE" id="PS51154"/>
    </source>
</evidence>
<dbReference type="InterPro" id="IPR035793">
    <property type="entry name" value="Macro_GDAP2"/>
</dbReference>
<feature type="repeat" description="PPR" evidence="3">
    <location>
        <begin position="1222"/>
        <end position="1256"/>
    </location>
</feature>
<feature type="domain" description="Macro" evidence="6">
    <location>
        <begin position="70"/>
        <end position="250"/>
    </location>
</feature>
<evidence type="ECO:0000256" key="2">
    <source>
        <dbReference type="ARBA" id="ARBA00022737"/>
    </source>
</evidence>
<evidence type="ECO:0000313" key="7">
    <source>
        <dbReference type="EMBL" id="KAG5521385.1"/>
    </source>
</evidence>
<keyword evidence="8" id="KW-1185">Reference proteome</keyword>
<feature type="repeat" description="PPR" evidence="3">
    <location>
        <begin position="985"/>
        <end position="1019"/>
    </location>
</feature>